<dbReference type="PROSITE" id="PS50937">
    <property type="entry name" value="HTH_MERR_2"/>
    <property type="match status" value="1"/>
</dbReference>
<dbReference type="Pfam" id="PF13411">
    <property type="entry name" value="MerR_1"/>
    <property type="match status" value="1"/>
</dbReference>
<dbReference type="SUPFAM" id="SSF46955">
    <property type="entry name" value="Putative DNA-binding domain"/>
    <property type="match status" value="1"/>
</dbReference>
<feature type="domain" description="PPM-type phosphatase" evidence="3">
    <location>
        <begin position="120"/>
        <end position="361"/>
    </location>
</feature>
<dbReference type="SMART" id="SM00422">
    <property type="entry name" value="HTH_MERR"/>
    <property type="match status" value="1"/>
</dbReference>
<dbReference type="PANTHER" id="PTHR30204">
    <property type="entry name" value="REDOX-CYCLING DRUG-SENSING TRANSCRIPTIONAL ACTIVATOR SOXR"/>
    <property type="match status" value="1"/>
</dbReference>
<sequence>MGLLTIGGFARQAGLTPKALRLYDEMGLLRPAAVDAETGYRFYEPRQLERARLVAELRRIGMPLAEIAEVCGLEPAAAAQAVEAFWRRVTADTAARARLTSLLVADLTGRATTMSEIDFRFAAGLDAGSGRNTNEDSAYAGTHLLAVADGTRGPGGAQAAAAAVEAVRAVDPSAATGAGLLTLLAGAVTEADRAIRRLAEPGRGEAGGDDAGGGADRPVTTLTAMVRNGTRLALVHVGDTRAYLLRSGELTQLTQDHTWVRTQVDQGKLTPAEAAAHPRRALLARALGWGAEGEVDLALRTALPGDRYLLCSDGLSAVVAPEAIRSALAGADDPQQAVTSLIALAHDAGAPDNIAVAVAHL</sequence>
<dbReference type="PANTHER" id="PTHR30204:SF97">
    <property type="entry name" value="MERR FAMILY REGULATORY PROTEIN"/>
    <property type="match status" value="1"/>
</dbReference>
<evidence type="ECO:0000259" key="2">
    <source>
        <dbReference type="PROSITE" id="PS50937"/>
    </source>
</evidence>
<dbReference type="GO" id="GO:0003700">
    <property type="term" value="F:DNA-binding transcription factor activity"/>
    <property type="evidence" value="ECO:0007669"/>
    <property type="project" value="InterPro"/>
</dbReference>
<dbReference type="InterPro" id="IPR001932">
    <property type="entry name" value="PPM-type_phosphatase-like_dom"/>
</dbReference>
<dbReference type="SMART" id="SM00331">
    <property type="entry name" value="PP2C_SIG"/>
    <property type="match status" value="1"/>
</dbReference>
<dbReference type="Gene3D" id="1.10.1660.10">
    <property type="match status" value="1"/>
</dbReference>
<organism evidence="4 5">
    <name type="scientific">Paractinoplanes atraurantiacus</name>
    <dbReference type="NCBI Taxonomy" id="1036182"/>
    <lineage>
        <taxon>Bacteria</taxon>
        <taxon>Bacillati</taxon>
        <taxon>Actinomycetota</taxon>
        <taxon>Actinomycetes</taxon>
        <taxon>Micromonosporales</taxon>
        <taxon>Micromonosporaceae</taxon>
        <taxon>Paractinoplanes</taxon>
    </lineage>
</organism>
<dbReference type="Pfam" id="PF13672">
    <property type="entry name" value="PP2C_2"/>
    <property type="match status" value="1"/>
</dbReference>
<dbReference type="InterPro" id="IPR036457">
    <property type="entry name" value="PPM-type-like_dom_sf"/>
</dbReference>
<evidence type="ECO:0000313" key="4">
    <source>
        <dbReference type="EMBL" id="SNY45311.1"/>
    </source>
</evidence>
<reference evidence="4 5" key="1">
    <citation type="submission" date="2017-09" db="EMBL/GenBank/DDBJ databases">
        <authorList>
            <person name="Ehlers B."/>
            <person name="Leendertz F.H."/>
        </authorList>
    </citation>
    <scope>NUCLEOTIDE SEQUENCE [LARGE SCALE GENOMIC DNA]</scope>
    <source>
        <strain evidence="4 5">CGMCC 4.6857</strain>
    </source>
</reference>
<dbReference type="CDD" id="cd00143">
    <property type="entry name" value="PP2Cc"/>
    <property type="match status" value="1"/>
</dbReference>
<dbReference type="SMART" id="SM00332">
    <property type="entry name" value="PP2Cc"/>
    <property type="match status" value="1"/>
</dbReference>
<keyword evidence="1" id="KW-0238">DNA-binding</keyword>
<dbReference type="Gene3D" id="3.60.40.10">
    <property type="entry name" value="PPM-type phosphatase domain"/>
    <property type="match status" value="1"/>
</dbReference>
<accession>A0A285IED7</accession>
<gene>
    <name evidence="4" type="ORF">SAMN05421748_107206</name>
</gene>
<dbReference type="EMBL" id="OBDY01000007">
    <property type="protein sequence ID" value="SNY45311.1"/>
    <property type="molecule type" value="Genomic_DNA"/>
</dbReference>
<dbReference type="PROSITE" id="PS00552">
    <property type="entry name" value="HTH_MERR_1"/>
    <property type="match status" value="1"/>
</dbReference>
<keyword evidence="5" id="KW-1185">Reference proteome</keyword>
<evidence type="ECO:0000313" key="5">
    <source>
        <dbReference type="Proteomes" id="UP000219612"/>
    </source>
</evidence>
<dbReference type="RefSeq" id="WP_097321384.1">
    <property type="nucleotide sequence ID" value="NZ_OBDY01000007.1"/>
</dbReference>
<dbReference type="GO" id="GO:0003677">
    <property type="term" value="F:DNA binding"/>
    <property type="evidence" value="ECO:0007669"/>
    <property type="project" value="UniProtKB-KW"/>
</dbReference>
<dbReference type="PROSITE" id="PS51746">
    <property type="entry name" value="PPM_2"/>
    <property type="match status" value="1"/>
</dbReference>
<dbReference type="InterPro" id="IPR000551">
    <property type="entry name" value="MerR-type_HTH_dom"/>
</dbReference>
<proteinExistence type="predicted"/>
<name>A0A285IED7_9ACTN</name>
<dbReference type="InterPro" id="IPR009061">
    <property type="entry name" value="DNA-bd_dom_put_sf"/>
</dbReference>
<dbReference type="Proteomes" id="UP000219612">
    <property type="component" value="Unassembled WGS sequence"/>
</dbReference>
<dbReference type="AlphaFoldDB" id="A0A285IED7"/>
<evidence type="ECO:0000259" key="3">
    <source>
        <dbReference type="PROSITE" id="PS51746"/>
    </source>
</evidence>
<evidence type="ECO:0000256" key="1">
    <source>
        <dbReference type="ARBA" id="ARBA00023125"/>
    </source>
</evidence>
<dbReference type="InterPro" id="IPR047057">
    <property type="entry name" value="MerR_fam"/>
</dbReference>
<feature type="domain" description="HTH merR-type" evidence="2">
    <location>
        <begin position="3"/>
        <end position="73"/>
    </location>
</feature>
<dbReference type="OrthoDB" id="9801841at2"/>
<protein>
    <submittedName>
        <fullName evidence="4">Serine/threonine protein phosphatase PrpC</fullName>
    </submittedName>
</protein>
<dbReference type="SUPFAM" id="SSF81606">
    <property type="entry name" value="PP2C-like"/>
    <property type="match status" value="1"/>
</dbReference>